<dbReference type="EnsemblMetazoa" id="AEPI002165-RA">
    <property type="protein sequence ID" value="AEPI002165-PA"/>
    <property type="gene ID" value="AEPI002165"/>
</dbReference>
<name>A0A182P5H5_9DIPT</name>
<keyword evidence="5" id="KW-1185">Reference proteome</keyword>
<keyword evidence="1" id="KW-0813">Transport</keyword>
<protein>
    <recommendedName>
        <fullName evidence="6">Guanine nucleotide exchange factor MSS4</fullName>
    </recommendedName>
</protein>
<dbReference type="InterPro" id="IPR011057">
    <property type="entry name" value="Mss4-like_sf"/>
</dbReference>
<dbReference type="InterPro" id="IPR007515">
    <property type="entry name" value="Mss4"/>
</dbReference>
<keyword evidence="2" id="KW-0344">Guanine-nucleotide releasing factor</keyword>
<dbReference type="PANTHER" id="PTHR13276">
    <property type="entry name" value="GUANINE NUCLEOTIDE EXCHANGE FACTOR MSS4"/>
    <property type="match status" value="1"/>
</dbReference>
<dbReference type="InterPro" id="IPR011323">
    <property type="entry name" value="Mss4/transl-control_tumour"/>
</dbReference>
<proteinExistence type="predicted"/>
<accession>A0A182P5H5</accession>
<reference evidence="4" key="2">
    <citation type="submission" date="2020-05" db="UniProtKB">
        <authorList>
            <consortium name="EnsemblMetazoa"/>
        </authorList>
    </citation>
    <scope>IDENTIFICATION</scope>
    <source>
        <strain evidence="4">Epiroticus2</strain>
    </source>
</reference>
<dbReference type="SUPFAM" id="SSF51316">
    <property type="entry name" value="Mss4-like"/>
    <property type="match status" value="1"/>
</dbReference>
<dbReference type="FunFam" id="2.170.150.10:FF:000005">
    <property type="entry name" value="Guanine nucleotide exchange factor MSS4"/>
    <property type="match status" value="1"/>
</dbReference>
<dbReference type="Gene3D" id="2.170.150.10">
    <property type="entry name" value="Metal Binding Protein, Guanine Nucleotide Exchange Factor, Chain A"/>
    <property type="match status" value="1"/>
</dbReference>
<evidence type="ECO:0000313" key="4">
    <source>
        <dbReference type="EnsemblMetazoa" id="AEPI002165-PA"/>
    </source>
</evidence>
<dbReference type="PROSITE" id="PS51796">
    <property type="entry name" value="MSS4"/>
    <property type="match status" value="1"/>
</dbReference>
<dbReference type="Pfam" id="PF04421">
    <property type="entry name" value="Mss4"/>
    <property type="match status" value="1"/>
</dbReference>
<evidence type="ECO:0000256" key="2">
    <source>
        <dbReference type="ARBA" id="ARBA00022658"/>
    </source>
</evidence>
<evidence type="ECO:0000313" key="5">
    <source>
        <dbReference type="Proteomes" id="UP000075885"/>
    </source>
</evidence>
<dbReference type="VEuPathDB" id="VectorBase:AEPI002165"/>
<dbReference type="GO" id="GO:0007264">
    <property type="term" value="P:small GTPase-mediated signal transduction"/>
    <property type="evidence" value="ECO:0007669"/>
    <property type="project" value="InterPro"/>
</dbReference>
<reference evidence="5" key="1">
    <citation type="submission" date="2013-03" db="EMBL/GenBank/DDBJ databases">
        <title>The Genome Sequence of Anopheles epiroticus epiroticus2.</title>
        <authorList>
            <consortium name="The Broad Institute Genomics Platform"/>
            <person name="Neafsey D.E."/>
            <person name="Howell P."/>
            <person name="Walker B."/>
            <person name="Young S.K."/>
            <person name="Zeng Q."/>
            <person name="Gargeya S."/>
            <person name="Fitzgerald M."/>
            <person name="Haas B."/>
            <person name="Abouelleil A."/>
            <person name="Allen A.W."/>
            <person name="Alvarado L."/>
            <person name="Arachchi H.M."/>
            <person name="Berlin A.M."/>
            <person name="Chapman S.B."/>
            <person name="Gainer-Dewar J."/>
            <person name="Goldberg J."/>
            <person name="Griggs A."/>
            <person name="Gujja S."/>
            <person name="Hansen M."/>
            <person name="Howarth C."/>
            <person name="Imamovic A."/>
            <person name="Ireland A."/>
            <person name="Larimer J."/>
            <person name="McCowan C."/>
            <person name="Murphy C."/>
            <person name="Pearson M."/>
            <person name="Poon T.W."/>
            <person name="Priest M."/>
            <person name="Roberts A."/>
            <person name="Saif S."/>
            <person name="Shea T."/>
            <person name="Sisk P."/>
            <person name="Sykes S."/>
            <person name="Wortman J."/>
            <person name="Nusbaum C."/>
            <person name="Birren B."/>
        </authorList>
    </citation>
    <scope>NUCLEOTIDE SEQUENCE [LARGE SCALE GENOMIC DNA]</scope>
    <source>
        <strain evidence="5">Epiroticus2</strain>
    </source>
</reference>
<dbReference type="AlphaFoldDB" id="A0A182P5H5"/>
<dbReference type="STRING" id="199890.A0A182P5H5"/>
<sequence>MSSENLVPADFSALVSEDGKNKTNVKCDRCGSLILKSANSDYDTTEFVLPMAKQKRQPVEKEAEEFTTETLKDFWMVKDMYTFENIGFSNTVDNRKYLTCADCEVGPIGYHDLATKKSYIALARVKHE</sequence>
<dbReference type="GO" id="GO:0006892">
    <property type="term" value="P:post-Golgi vesicle-mediated transport"/>
    <property type="evidence" value="ECO:0007669"/>
    <property type="project" value="TreeGrafter"/>
</dbReference>
<organism evidence="4 5">
    <name type="scientific">Anopheles epiroticus</name>
    <dbReference type="NCBI Taxonomy" id="199890"/>
    <lineage>
        <taxon>Eukaryota</taxon>
        <taxon>Metazoa</taxon>
        <taxon>Ecdysozoa</taxon>
        <taxon>Arthropoda</taxon>
        <taxon>Hexapoda</taxon>
        <taxon>Insecta</taxon>
        <taxon>Pterygota</taxon>
        <taxon>Neoptera</taxon>
        <taxon>Endopterygota</taxon>
        <taxon>Diptera</taxon>
        <taxon>Nematocera</taxon>
        <taxon>Culicoidea</taxon>
        <taxon>Culicidae</taxon>
        <taxon>Anophelinae</taxon>
        <taxon>Anopheles</taxon>
    </lineage>
</organism>
<dbReference type="GO" id="GO:0015031">
    <property type="term" value="P:protein transport"/>
    <property type="evidence" value="ECO:0007669"/>
    <property type="project" value="UniProtKB-KW"/>
</dbReference>
<dbReference type="GO" id="GO:0008270">
    <property type="term" value="F:zinc ion binding"/>
    <property type="evidence" value="ECO:0007669"/>
    <property type="project" value="TreeGrafter"/>
</dbReference>
<dbReference type="CDD" id="cd00246">
    <property type="entry name" value="RabGEF"/>
    <property type="match status" value="1"/>
</dbReference>
<dbReference type="Proteomes" id="UP000075885">
    <property type="component" value="Unassembled WGS sequence"/>
</dbReference>
<dbReference type="PANTHER" id="PTHR13276:SF0">
    <property type="entry name" value="GUANINE NUCLEOTIDE EXCHANGE FACTOR MSS4"/>
    <property type="match status" value="1"/>
</dbReference>
<dbReference type="GO" id="GO:0016020">
    <property type="term" value="C:membrane"/>
    <property type="evidence" value="ECO:0007669"/>
    <property type="project" value="TreeGrafter"/>
</dbReference>
<evidence type="ECO:0008006" key="6">
    <source>
        <dbReference type="Google" id="ProtNLM"/>
    </source>
</evidence>
<dbReference type="GO" id="GO:0005085">
    <property type="term" value="F:guanyl-nucleotide exchange factor activity"/>
    <property type="evidence" value="ECO:0007669"/>
    <property type="project" value="UniProtKB-KW"/>
</dbReference>
<dbReference type="GO" id="GO:0005829">
    <property type="term" value="C:cytosol"/>
    <property type="evidence" value="ECO:0007669"/>
    <property type="project" value="TreeGrafter"/>
</dbReference>
<evidence type="ECO:0000256" key="3">
    <source>
        <dbReference type="ARBA" id="ARBA00022927"/>
    </source>
</evidence>
<keyword evidence="3" id="KW-0653">Protein transport</keyword>
<evidence type="ECO:0000256" key="1">
    <source>
        <dbReference type="ARBA" id="ARBA00022448"/>
    </source>
</evidence>